<dbReference type="EMBL" id="CAJHIT010000009">
    <property type="protein sequence ID" value="CAD6505823.1"/>
    <property type="molecule type" value="Genomic_DNA"/>
</dbReference>
<protein>
    <submittedName>
        <fullName evidence="1">BgTH12-01310</fullName>
    </submittedName>
</protein>
<feature type="non-terminal residue" evidence="1">
    <location>
        <position position="1"/>
    </location>
</feature>
<evidence type="ECO:0000313" key="2">
    <source>
        <dbReference type="Proteomes" id="UP000683417"/>
    </source>
</evidence>
<evidence type="ECO:0000313" key="1">
    <source>
        <dbReference type="EMBL" id="CAD6505823.1"/>
    </source>
</evidence>
<sequence length="55" mass="5930">PAIPGYSIPTANSPPSLDLLTAVRYLKNLDLFLRSLVIVHAHEKSDDATGVTNAR</sequence>
<proteinExistence type="predicted"/>
<organism evidence="1 2">
    <name type="scientific">Blumeria graminis f. sp. triticale</name>
    <dbReference type="NCBI Taxonomy" id="1689686"/>
    <lineage>
        <taxon>Eukaryota</taxon>
        <taxon>Fungi</taxon>
        <taxon>Dikarya</taxon>
        <taxon>Ascomycota</taxon>
        <taxon>Pezizomycotina</taxon>
        <taxon>Leotiomycetes</taxon>
        <taxon>Erysiphales</taxon>
        <taxon>Erysiphaceae</taxon>
        <taxon>Blumeria</taxon>
    </lineage>
</organism>
<accession>A0A9W4GID6</accession>
<gene>
    <name evidence="1" type="ORF">BGTH12_LOCUS7181</name>
</gene>
<name>A0A9W4GID6_BLUGR</name>
<reference evidence="1" key="1">
    <citation type="submission" date="2020-10" db="EMBL/GenBank/DDBJ databases">
        <authorList>
            <person name="Muller C M."/>
        </authorList>
    </citation>
    <scope>NUCLEOTIDE SEQUENCE</scope>
    <source>
        <strain evidence="1">THUN-12</strain>
    </source>
</reference>
<dbReference type="AlphaFoldDB" id="A0A9W4GID6"/>
<dbReference type="Proteomes" id="UP000683417">
    <property type="component" value="Unassembled WGS sequence"/>
</dbReference>
<comment type="caution">
    <text evidence="1">The sequence shown here is derived from an EMBL/GenBank/DDBJ whole genome shotgun (WGS) entry which is preliminary data.</text>
</comment>